<reference evidence="1 2" key="1">
    <citation type="submission" date="2019-02" db="EMBL/GenBank/DDBJ databases">
        <title>Deep-cultivation of Planctomycetes and their phenomic and genomic characterization uncovers novel biology.</title>
        <authorList>
            <person name="Wiegand S."/>
            <person name="Jogler M."/>
            <person name="Boedeker C."/>
            <person name="Pinto D."/>
            <person name="Vollmers J."/>
            <person name="Rivas-Marin E."/>
            <person name="Kohn T."/>
            <person name="Peeters S.H."/>
            <person name="Heuer A."/>
            <person name="Rast P."/>
            <person name="Oberbeckmann S."/>
            <person name="Bunk B."/>
            <person name="Jeske O."/>
            <person name="Meyerdierks A."/>
            <person name="Storesund J.E."/>
            <person name="Kallscheuer N."/>
            <person name="Luecker S."/>
            <person name="Lage O.M."/>
            <person name="Pohl T."/>
            <person name="Merkel B.J."/>
            <person name="Hornburger P."/>
            <person name="Mueller R.-W."/>
            <person name="Bruemmer F."/>
            <person name="Labrenz M."/>
            <person name="Spormann A.M."/>
            <person name="Op Den Camp H."/>
            <person name="Overmann J."/>
            <person name="Amann R."/>
            <person name="Jetten M.S.M."/>
            <person name="Mascher T."/>
            <person name="Medema M.H."/>
            <person name="Devos D.P."/>
            <person name="Kaster A.-K."/>
            <person name="Ovreas L."/>
            <person name="Rohde M."/>
            <person name="Galperin M.Y."/>
            <person name="Jogler C."/>
        </authorList>
    </citation>
    <scope>NUCLEOTIDE SEQUENCE [LARGE SCALE GENOMIC DNA]</scope>
    <source>
        <strain evidence="1 2">Pla123a</strain>
    </source>
</reference>
<dbReference type="EMBL" id="SJPO01000014">
    <property type="protein sequence ID" value="TWT66783.1"/>
    <property type="molecule type" value="Genomic_DNA"/>
</dbReference>
<comment type="caution">
    <text evidence="1">The sequence shown here is derived from an EMBL/GenBank/DDBJ whole genome shotgun (WGS) entry which is preliminary data.</text>
</comment>
<evidence type="ECO:0000313" key="2">
    <source>
        <dbReference type="Proteomes" id="UP000318478"/>
    </source>
</evidence>
<accession>A0A5C5XWT1</accession>
<evidence type="ECO:0000313" key="1">
    <source>
        <dbReference type="EMBL" id="TWT66783.1"/>
    </source>
</evidence>
<dbReference type="Proteomes" id="UP000318478">
    <property type="component" value="Unassembled WGS sequence"/>
</dbReference>
<dbReference type="OrthoDB" id="9844022at2"/>
<gene>
    <name evidence="1" type="ORF">Pla123a_44810</name>
</gene>
<organism evidence="1 2">
    <name type="scientific">Posidoniimonas polymericola</name>
    <dbReference type="NCBI Taxonomy" id="2528002"/>
    <lineage>
        <taxon>Bacteria</taxon>
        <taxon>Pseudomonadati</taxon>
        <taxon>Planctomycetota</taxon>
        <taxon>Planctomycetia</taxon>
        <taxon>Pirellulales</taxon>
        <taxon>Lacipirellulaceae</taxon>
        <taxon>Posidoniimonas</taxon>
    </lineage>
</organism>
<proteinExistence type="predicted"/>
<keyword evidence="2" id="KW-1185">Reference proteome</keyword>
<dbReference type="RefSeq" id="WP_146591113.1">
    <property type="nucleotide sequence ID" value="NZ_SJPO01000014.1"/>
</dbReference>
<protein>
    <submittedName>
        <fullName evidence="1">Uncharacterized protein</fullName>
    </submittedName>
</protein>
<dbReference type="AlphaFoldDB" id="A0A5C5XWT1"/>
<sequence>MFFDSNALLHVFVGGTAFELNRTESRFASSYLGGPPDLQELTREDGGDTPLHHIATLSCDEFDCSYRGRLPLLHGMTYQGSLLEYEVAESGHVVRTTYLSPNESDPEWPYPGYPALLPYLQLEVWKKRICTWEEFANEFINAPNEPPADLTVMMPPPMHIGFSLWGRHGDTYPVQLCFGLNFTTMKVEVTSWC</sequence>
<name>A0A5C5XWT1_9BACT</name>